<organism evidence="1">
    <name type="scientific">Arion vulgaris</name>
    <dbReference type="NCBI Taxonomy" id="1028688"/>
    <lineage>
        <taxon>Eukaryota</taxon>
        <taxon>Metazoa</taxon>
        <taxon>Spiralia</taxon>
        <taxon>Lophotrochozoa</taxon>
        <taxon>Mollusca</taxon>
        <taxon>Gastropoda</taxon>
        <taxon>Heterobranchia</taxon>
        <taxon>Euthyneura</taxon>
        <taxon>Panpulmonata</taxon>
        <taxon>Eupulmonata</taxon>
        <taxon>Stylommatophora</taxon>
        <taxon>Helicina</taxon>
        <taxon>Arionoidea</taxon>
        <taxon>Arionidae</taxon>
        <taxon>Arion</taxon>
    </lineage>
</organism>
<feature type="non-terminal residue" evidence="1">
    <location>
        <position position="1"/>
    </location>
</feature>
<protein>
    <submittedName>
        <fullName evidence="1">Uncharacterized protein</fullName>
    </submittedName>
</protein>
<dbReference type="AlphaFoldDB" id="A0A0B6ZD61"/>
<name>A0A0B6ZD61_9EUPU</name>
<sequence length="64" mass="7345">SILARIESPCNTRALDKKNQIIGQIEPILKYKDVTVNTKRTLFKTIFLTTLCYHVPNLDANVNR</sequence>
<gene>
    <name evidence="1" type="primary">ORF56314</name>
</gene>
<dbReference type="EMBL" id="HACG01018936">
    <property type="protein sequence ID" value="CEK65801.1"/>
    <property type="molecule type" value="Transcribed_RNA"/>
</dbReference>
<evidence type="ECO:0000313" key="1">
    <source>
        <dbReference type="EMBL" id="CEK65801.1"/>
    </source>
</evidence>
<proteinExistence type="predicted"/>
<accession>A0A0B6ZD61</accession>
<reference evidence="1" key="1">
    <citation type="submission" date="2014-12" db="EMBL/GenBank/DDBJ databases">
        <title>Insight into the proteome of Arion vulgaris.</title>
        <authorList>
            <person name="Aradska J."/>
            <person name="Bulat T."/>
            <person name="Smidak R."/>
            <person name="Sarate P."/>
            <person name="Gangsoo J."/>
            <person name="Sialana F."/>
            <person name="Bilban M."/>
            <person name="Lubec G."/>
        </authorList>
    </citation>
    <scope>NUCLEOTIDE SEQUENCE</scope>
    <source>
        <tissue evidence="1">Skin</tissue>
    </source>
</reference>